<feature type="compositionally biased region" description="Polar residues" evidence="1">
    <location>
        <begin position="126"/>
        <end position="141"/>
    </location>
</feature>
<keyword evidence="3" id="KW-1185">Reference proteome</keyword>
<comment type="caution">
    <text evidence="2">The sequence shown here is derived from an EMBL/GenBank/DDBJ whole genome shotgun (WGS) entry which is preliminary data.</text>
</comment>
<accession>A0AAE1GJQ9</accession>
<evidence type="ECO:0000313" key="2">
    <source>
        <dbReference type="EMBL" id="KAK3892924.1"/>
    </source>
</evidence>
<evidence type="ECO:0000313" key="3">
    <source>
        <dbReference type="Proteomes" id="UP001286313"/>
    </source>
</evidence>
<name>A0AAE1GJQ9_PETCI</name>
<feature type="region of interest" description="Disordered" evidence="1">
    <location>
        <begin position="117"/>
        <end position="141"/>
    </location>
</feature>
<dbReference type="Proteomes" id="UP001286313">
    <property type="component" value="Unassembled WGS sequence"/>
</dbReference>
<protein>
    <submittedName>
        <fullName evidence="2">Uncharacterized protein</fullName>
    </submittedName>
</protein>
<evidence type="ECO:0000256" key="1">
    <source>
        <dbReference type="SAM" id="MobiDB-lite"/>
    </source>
</evidence>
<dbReference type="AlphaFoldDB" id="A0AAE1GJQ9"/>
<gene>
    <name evidence="2" type="ORF">Pcinc_003230</name>
</gene>
<sequence length="141" mass="16104">MLPKQTLGCFYEVGSSYKSYAARGTCVLEPAYQKPDLDPDDPGACRVRETYRKARRRELHLVWTEEGSSKPRVIFPSSIHSSLAKEVSYVSRTENEGLTNTDGVYWHLSTIFGSRRRLPEPHTKEPQTPSKVTWQWTGSQI</sequence>
<proteinExistence type="predicted"/>
<organism evidence="2 3">
    <name type="scientific">Petrolisthes cinctipes</name>
    <name type="common">Flat porcelain crab</name>
    <dbReference type="NCBI Taxonomy" id="88211"/>
    <lineage>
        <taxon>Eukaryota</taxon>
        <taxon>Metazoa</taxon>
        <taxon>Ecdysozoa</taxon>
        <taxon>Arthropoda</taxon>
        <taxon>Crustacea</taxon>
        <taxon>Multicrustacea</taxon>
        <taxon>Malacostraca</taxon>
        <taxon>Eumalacostraca</taxon>
        <taxon>Eucarida</taxon>
        <taxon>Decapoda</taxon>
        <taxon>Pleocyemata</taxon>
        <taxon>Anomura</taxon>
        <taxon>Galatheoidea</taxon>
        <taxon>Porcellanidae</taxon>
        <taxon>Petrolisthes</taxon>
    </lineage>
</organism>
<dbReference type="EMBL" id="JAWQEG010000239">
    <property type="protein sequence ID" value="KAK3892924.1"/>
    <property type="molecule type" value="Genomic_DNA"/>
</dbReference>
<reference evidence="2" key="1">
    <citation type="submission" date="2023-10" db="EMBL/GenBank/DDBJ databases">
        <title>Genome assemblies of two species of porcelain crab, Petrolisthes cinctipes and Petrolisthes manimaculis (Anomura: Porcellanidae).</title>
        <authorList>
            <person name="Angst P."/>
        </authorList>
    </citation>
    <scope>NUCLEOTIDE SEQUENCE</scope>
    <source>
        <strain evidence="2">PB745_01</strain>
        <tissue evidence="2">Gill</tissue>
    </source>
</reference>